<dbReference type="Pfam" id="PF16036">
    <property type="entry name" value="Chalcone_3"/>
    <property type="match status" value="1"/>
</dbReference>
<keyword evidence="4" id="KW-1185">Reference proteome</keyword>
<feature type="chain" id="PRO_5020454144" description="Chalcone isomerase domain-containing protein" evidence="1">
    <location>
        <begin position="23"/>
        <end position="195"/>
    </location>
</feature>
<gene>
    <name evidence="3" type="ORF">E8K88_13045</name>
</gene>
<accession>A0A4S5BQR8</accession>
<evidence type="ECO:0000313" key="3">
    <source>
        <dbReference type="EMBL" id="THJ32168.1"/>
    </source>
</evidence>
<name>A0A4S5BQR8_9BURK</name>
<sequence length="195" mass="22169">MHRRQLLACVPALALLGQQVFASQELASQQNAAPVWAANLPQARLLGEGDFRWFGMRIYRAQLWVSPSWPTAPASSASPAWQQQPLVLHIAYYRTIERAQFVQATMQEIERLYGEQFSDQRLAEWASALTAVWRDVQQGDVLSAWYQPGDGCRFYDQHVPLGELADAEFADAFFSIWLHPQARDGRLRRQLLGLA</sequence>
<dbReference type="Proteomes" id="UP000306236">
    <property type="component" value="Unassembled WGS sequence"/>
</dbReference>
<comment type="caution">
    <text evidence="3">The sequence shown here is derived from an EMBL/GenBank/DDBJ whole genome shotgun (WGS) entry which is preliminary data.</text>
</comment>
<dbReference type="OrthoDB" id="8527419at2"/>
<organism evidence="3 4">
    <name type="scientific">Lampropedia aestuarii</name>
    <dbReference type="NCBI Taxonomy" id="2562762"/>
    <lineage>
        <taxon>Bacteria</taxon>
        <taxon>Pseudomonadati</taxon>
        <taxon>Pseudomonadota</taxon>
        <taxon>Betaproteobacteria</taxon>
        <taxon>Burkholderiales</taxon>
        <taxon>Comamonadaceae</taxon>
        <taxon>Lampropedia</taxon>
    </lineage>
</organism>
<proteinExistence type="predicted"/>
<feature type="domain" description="Chalcone isomerase" evidence="2">
    <location>
        <begin position="53"/>
        <end position="193"/>
    </location>
</feature>
<dbReference type="RefSeq" id="WP_136407113.1">
    <property type="nucleotide sequence ID" value="NZ_SSWX01000017.1"/>
</dbReference>
<evidence type="ECO:0000256" key="1">
    <source>
        <dbReference type="SAM" id="SignalP"/>
    </source>
</evidence>
<reference evidence="3 4" key="1">
    <citation type="submission" date="2019-04" db="EMBL/GenBank/DDBJ databases">
        <title>Lampropedia sp YIM MLB12 draf genome.</title>
        <authorList>
            <person name="Wang Y.-X."/>
        </authorList>
    </citation>
    <scope>NUCLEOTIDE SEQUENCE [LARGE SCALE GENOMIC DNA]</scope>
    <source>
        <strain evidence="3 4">YIM MLB12</strain>
    </source>
</reference>
<evidence type="ECO:0000259" key="2">
    <source>
        <dbReference type="Pfam" id="PF16036"/>
    </source>
</evidence>
<dbReference type="AlphaFoldDB" id="A0A4S5BQR8"/>
<keyword evidence="1" id="KW-0732">Signal</keyword>
<dbReference type="EMBL" id="SSWX01000017">
    <property type="protein sequence ID" value="THJ32168.1"/>
    <property type="molecule type" value="Genomic_DNA"/>
</dbReference>
<evidence type="ECO:0000313" key="4">
    <source>
        <dbReference type="Proteomes" id="UP000306236"/>
    </source>
</evidence>
<dbReference type="InterPro" id="IPR016087">
    <property type="entry name" value="Chalcone_isomerase"/>
</dbReference>
<protein>
    <recommendedName>
        <fullName evidence="2">Chalcone isomerase domain-containing protein</fullName>
    </recommendedName>
</protein>
<feature type="signal peptide" evidence="1">
    <location>
        <begin position="1"/>
        <end position="22"/>
    </location>
</feature>